<feature type="region of interest" description="Disordered" evidence="10">
    <location>
        <begin position="25"/>
        <end position="49"/>
    </location>
</feature>
<organism evidence="12 13">
    <name type="scientific">Tahibacter amnicola</name>
    <dbReference type="NCBI Taxonomy" id="2976241"/>
    <lineage>
        <taxon>Bacteria</taxon>
        <taxon>Pseudomonadati</taxon>
        <taxon>Pseudomonadota</taxon>
        <taxon>Gammaproteobacteria</taxon>
        <taxon>Lysobacterales</taxon>
        <taxon>Rhodanobacteraceae</taxon>
        <taxon>Tahibacter</taxon>
    </lineage>
</organism>
<evidence type="ECO:0000256" key="7">
    <source>
        <dbReference type="ARBA" id="ARBA00023004"/>
    </source>
</evidence>
<comment type="similarity">
    <text evidence="1">Belongs to the uracil-DNA glycosylase (UDG) superfamily. Type 4 (UDGa) family.</text>
</comment>
<dbReference type="SMART" id="SM00986">
    <property type="entry name" value="UDG"/>
    <property type="match status" value="1"/>
</dbReference>
<dbReference type="PANTHER" id="PTHR33693:SF9">
    <property type="entry name" value="TYPE-4 URACIL-DNA GLYCOSYLASE"/>
    <property type="match status" value="1"/>
</dbReference>
<keyword evidence="7" id="KW-0408">Iron</keyword>
<dbReference type="RefSeq" id="WP_261695527.1">
    <property type="nucleotide sequence ID" value="NZ_CP104694.1"/>
</dbReference>
<keyword evidence="4" id="KW-0479">Metal-binding</keyword>
<reference evidence="12" key="1">
    <citation type="submission" date="2022-09" db="EMBL/GenBank/DDBJ databases">
        <title>Tahibacter sp. nov., isolated from a fresh water.</title>
        <authorList>
            <person name="Baek J.H."/>
            <person name="Lee J.K."/>
            <person name="Kim J.M."/>
            <person name="Jeon C.O."/>
        </authorList>
    </citation>
    <scope>NUCLEOTIDE SEQUENCE</scope>
    <source>
        <strain evidence="12">W38</strain>
    </source>
</reference>
<evidence type="ECO:0000256" key="1">
    <source>
        <dbReference type="ARBA" id="ARBA00006521"/>
    </source>
</evidence>
<dbReference type="SUPFAM" id="SSF52141">
    <property type="entry name" value="Uracil-DNA glycosylase-like"/>
    <property type="match status" value="1"/>
</dbReference>
<evidence type="ECO:0000256" key="9">
    <source>
        <dbReference type="ARBA" id="ARBA00023204"/>
    </source>
</evidence>
<evidence type="ECO:0000313" key="12">
    <source>
        <dbReference type="EMBL" id="UXI68569.1"/>
    </source>
</evidence>
<sequence length="244" mass="27337">MGVESARYAPIFAFATIRKEAVMPDRTEPLTRRLPRKPAPSRTDPDSAIPDNVTLAQLREAAARCRACPLWRPATQTVFGEGPARARIMLIGEQPGDQEDRSGRPFVGPAGQLLDRALAEAGVARQAVYLTNAVKHFKFERRGKRRLHARANAAEQAACRRWLDAELRRLRPRQIVCLGAMAAQAVFGRAFRLLRERGAWRELPDGAMAFATVHPAYLLRLRDPAEREAAYAAFVRDLRLLRHA</sequence>
<feature type="domain" description="Uracil-DNA glycosylase-like" evidence="11">
    <location>
        <begin position="79"/>
        <end position="239"/>
    </location>
</feature>
<evidence type="ECO:0000313" key="13">
    <source>
        <dbReference type="Proteomes" id="UP001064632"/>
    </source>
</evidence>
<dbReference type="Gene3D" id="3.40.470.10">
    <property type="entry name" value="Uracil-DNA glycosylase-like domain"/>
    <property type="match status" value="1"/>
</dbReference>
<dbReference type="NCBIfam" id="TIGR03914">
    <property type="entry name" value="UDG_fam_dom"/>
    <property type="match status" value="1"/>
</dbReference>
<dbReference type="SMART" id="SM00987">
    <property type="entry name" value="UreE_C"/>
    <property type="match status" value="1"/>
</dbReference>
<protein>
    <recommendedName>
        <fullName evidence="2">Type-4 uracil-DNA glycosylase</fullName>
    </recommendedName>
</protein>
<keyword evidence="5" id="KW-0227">DNA damage</keyword>
<evidence type="ECO:0000256" key="5">
    <source>
        <dbReference type="ARBA" id="ARBA00022763"/>
    </source>
</evidence>
<keyword evidence="3" id="KW-0004">4Fe-4S</keyword>
<dbReference type="EMBL" id="CP104694">
    <property type="protein sequence ID" value="UXI68569.1"/>
    <property type="molecule type" value="Genomic_DNA"/>
</dbReference>
<evidence type="ECO:0000256" key="8">
    <source>
        <dbReference type="ARBA" id="ARBA00023014"/>
    </source>
</evidence>
<keyword evidence="9" id="KW-0234">DNA repair</keyword>
<evidence type="ECO:0000259" key="11">
    <source>
        <dbReference type="SMART" id="SM00986"/>
    </source>
</evidence>
<dbReference type="InterPro" id="IPR036895">
    <property type="entry name" value="Uracil-DNA_glycosylase-like_sf"/>
</dbReference>
<keyword evidence="8" id="KW-0411">Iron-sulfur</keyword>
<dbReference type="Proteomes" id="UP001064632">
    <property type="component" value="Chromosome"/>
</dbReference>
<dbReference type="InterPro" id="IPR051536">
    <property type="entry name" value="UDG_Type-4/5"/>
</dbReference>
<dbReference type="Pfam" id="PF03167">
    <property type="entry name" value="UDG"/>
    <property type="match status" value="1"/>
</dbReference>
<keyword evidence="13" id="KW-1185">Reference proteome</keyword>
<dbReference type="CDD" id="cd10030">
    <property type="entry name" value="UDG-F4_TTUDGA_SPO1dp_like"/>
    <property type="match status" value="1"/>
</dbReference>
<dbReference type="NCBIfam" id="TIGR00758">
    <property type="entry name" value="UDG_fam4"/>
    <property type="match status" value="1"/>
</dbReference>
<evidence type="ECO:0000256" key="3">
    <source>
        <dbReference type="ARBA" id="ARBA00022485"/>
    </source>
</evidence>
<gene>
    <name evidence="12" type="ORF">N4264_02630</name>
</gene>
<evidence type="ECO:0000256" key="10">
    <source>
        <dbReference type="SAM" id="MobiDB-lite"/>
    </source>
</evidence>
<evidence type="ECO:0000256" key="6">
    <source>
        <dbReference type="ARBA" id="ARBA00022801"/>
    </source>
</evidence>
<name>A0ABY6BEV8_9GAMM</name>
<keyword evidence="6" id="KW-0378">Hydrolase</keyword>
<dbReference type="InterPro" id="IPR005273">
    <property type="entry name" value="Ura-DNA_glyco_family4"/>
</dbReference>
<dbReference type="InterPro" id="IPR005122">
    <property type="entry name" value="Uracil-DNA_glycosylase-like"/>
</dbReference>
<evidence type="ECO:0000256" key="2">
    <source>
        <dbReference type="ARBA" id="ARBA00019403"/>
    </source>
</evidence>
<evidence type="ECO:0000256" key="4">
    <source>
        <dbReference type="ARBA" id="ARBA00022723"/>
    </source>
</evidence>
<accession>A0ABY6BEV8</accession>
<dbReference type="PANTHER" id="PTHR33693">
    <property type="entry name" value="TYPE-5 URACIL-DNA GLYCOSYLASE"/>
    <property type="match status" value="1"/>
</dbReference>
<proteinExistence type="inferred from homology"/>